<dbReference type="RefSeq" id="WP_076219980.1">
    <property type="nucleotide sequence ID" value="NZ_MPTJ01000004.1"/>
</dbReference>
<feature type="domain" description="AprE-like beta-barrel" evidence="8">
    <location>
        <begin position="451"/>
        <end position="536"/>
    </location>
</feature>
<feature type="coiled-coil region" evidence="6">
    <location>
        <begin position="309"/>
        <end position="357"/>
    </location>
</feature>
<protein>
    <recommendedName>
        <fullName evidence="8">AprE-like beta-barrel domain-containing protein</fullName>
    </recommendedName>
</protein>
<evidence type="ECO:0000256" key="5">
    <source>
        <dbReference type="ARBA" id="ARBA00023136"/>
    </source>
</evidence>
<reference evidence="9 10" key="1">
    <citation type="submission" date="2016-11" db="EMBL/GenBank/DDBJ databases">
        <title>Paenibacillus species isolates.</title>
        <authorList>
            <person name="Beno S.M."/>
        </authorList>
    </citation>
    <scope>NUCLEOTIDE SEQUENCE [LARGE SCALE GENOMIC DNA]</scope>
    <source>
        <strain evidence="9 10">FSL H7-0433</strain>
    </source>
</reference>
<gene>
    <name evidence="9" type="ORF">BSO21_24355</name>
</gene>
<comment type="caution">
    <text evidence="9">The sequence shown here is derived from an EMBL/GenBank/DDBJ whole genome shotgun (WGS) entry which is preliminary data.</text>
</comment>
<dbReference type="EMBL" id="MPVP01000215">
    <property type="protein sequence ID" value="OMD20600.1"/>
    <property type="molecule type" value="Genomic_DNA"/>
</dbReference>
<evidence type="ECO:0000256" key="7">
    <source>
        <dbReference type="SAM" id="Phobius"/>
    </source>
</evidence>
<dbReference type="PANTHER" id="PTHR30386">
    <property type="entry name" value="MEMBRANE FUSION SUBUNIT OF EMRAB-TOLC MULTIDRUG EFFLUX PUMP"/>
    <property type="match status" value="1"/>
</dbReference>
<name>A0ABX3GJG5_9BACL</name>
<dbReference type="Gene3D" id="2.40.30.170">
    <property type="match status" value="1"/>
</dbReference>
<organism evidence="9 10">
    <name type="scientific">Paenibacillus odorifer</name>
    <dbReference type="NCBI Taxonomy" id="189426"/>
    <lineage>
        <taxon>Bacteria</taxon>
        <taxon>Bacillati</taxon>
        <taxon>Bacillota</taxon>
        <taxon>Bacilli</taxon>
        <taxon>Bacillales</taxon>
        <taxon>Paenibacillaceae</taxon>
        <taxon>Paenibacillus</taxon>
    </lineage>
</organism>
<sequence>MVQVKLTELSEMTDSRELLEAKTHPFISGFLLFLLVLLGAAAIWSYYGEIDITSKAAAIVRPNEKVSTVQTASMGKVTAVKVREGMTVQKGTELIAMDTKDLDLQLASQTGLLEKSNRRLSLLKRYRNSVASLHNEFSKTLPDEVVYYDEVEQFLLENQRLQQSQSASSQEIASAIHDNMGSQALLKNDLEVNQSKLTEQQVDLKRKLGLLQTELEQEKLLQYSVAENRSMPASADSKHSQQYAAYETKYGQLKKVAEEKEADYHSLQELGDRLVSQVELENAWREAGTSAAQVEQFREETLSGIAANVSDASNQLKELHTDLETLIRQASARYSEAEGTRLQQDKLIQELEDLENSKELGRSVEQTALNKLKADRIVQIGSSIEEEQANSKLLQNNIQQLKLEKSNRILFAPIDGTLNILKEVNVGDVIQTGEALLAIIPANESMYKMSLAVPNSAAGQIKLGDKVHFNFAAFPKQSYGSLNGTVTSIASDSVVQQDGRSYYLVEAALSGKSLVDRRGEQGEIRLGMSAEAYIITDSKRILDFVLEKINLKE</sequence>
<evidence type="ECO:0000256" key="3">
    <source>
        <dbReference type="ARBA" id="ARBA00022692"/>
    </source>
</evidence>
<evidence type="ECO:0000256" key="1">
    <source>
        <dbReference type="ARBA" id="ARBA00004167"/>
    </source>
</evidence>
<dbReference type="InterPro" id="IPR058982">
    <property type="entry name" value="Beta-barrel_AprE"/>
</dbReference>
<dbReference type="InterPro" id="IPR050739">
    <property type="entry name" value="MFP"/>
</dbReference>
<evidence type="ECO:0000313" key="10">
    <source>
        <dbReference type="Proteomes" id="UP000187158"/>
    </source>
</evidence>
<evidence type="ECO:0000256" key="6">
    <source>
        <dbReference type="SAM" id="Coils"/>
    </source>
</evidence>
<feature type="transmembrane region" description="Helical" evidence="7">
    <location>
        <begin position="26"/>
        <end position="47"/>
    </location>
</feature>
<evidence type="ECO:0000256" key="4">
    <source>
        <dbReference type="ARBA" id="ARBA00022989"/>
    </source>
</evidence>
<dbReference type="PANTHER" id="PTHR30386:SF26">
    <property type="entry name" value="TRANSPORT PROTEIN COMB"/>
    <property type="match status" value="1"/>
</dbReference>
<keyword evidence="6" id="KW-0175">Coiled coil</keyword>
<dbReference type="Proteomes" id="UP000187158">
    <property type="component" value="Unassembled WGS sequence"/>
</dbReference>
<dbReference type="Pfam" id="PF26002">
    <property type="entry name" value="Beta-barrel_AprE"/>
    <property type="match status" value="1"/>
</dbReference>
<keyword evidence="10" id="KW-1185">Reference proteome</keyword>
<comment type="subcellular location">
    <subcellularLocation>
        <location evidence="1">Membrane</location>
        <topology evidence="1">Single-pass membrane protein</topology>
    </subcellularLocation>
</comment>
<proteinExistence type="inferred from homology"/>
<keyword evidence="3 7" id="KW-0812">Transmembrane</keyword>
<evidence type="ECO:0000259" key="8">
    <source>
        <dbReference type="Pfam" id="PF26002"/>
    </source>
</evidence>
<accession>A0ABX3GJG5</accession>
<evidence type="ECO:0000256" key="2">
    <source>
        <dbReference type="ARBA" id="ARBA00009477"/>
    </source>
</evidence>
<keyword evidence="5 7" id="KW-0472">Membrane</keyword>
<keyword evidence="4 7" id="KW-1133">Transmembrane helix</keyword>
<comment type="similarity">
    <text evidence="2">Belongs to the membrane fusion protein (MFP) (TC 8.A.1) family.</text>
</comment>
<evidence type="ECO:0000313" key="9">
    <source>
        <dbReference type="EMBL" id="OMD20600.1"/>
    </source>
</evidence>